<dbReference type="PANTHER" id="PTHR46156:SF1">
    <property type="entry name" value="ZINC FINGER CCCH DOMAIN-CONTAINING PROTEIN 3"/>
    <property type="match status" value="1"/>
</dbReference>
<dbReference type="STRING" id="4615.A0A199UUM0"/>
<dbReference type="PANTHER" id="PTHR46156">
    <property type="entry name" value="CCCH ZINGC FINGER"/>
    <property type="match status" value="1"/>
</dbReference>
<evidence type="ECO:0000256" key="1">
    <source>
        <dbReference type="ARBA" id="ARBA00022723"/>
    </source>
</evidence>
<dbReference type="SMART" id="SM00356">
    <property type="entry name" value="ZnF_C3H1"/>
    <property type="match status" value="2"/>
</dbReference>
<feature type="zinc finger region" description="C3H1-type" evidence="5">
    <location>
        <begin position="72"/>
        <end position="100"/>
    </location>
</feature>
<keyword evidence="4 5" id="KW-0862">Zinc</keyword>
<dbReference type="GO" id="GO:0008270">
    <property type="term" value="F:zinc ion binding"/>
    <property type="evidence" value="ECO:0007669"/>
    <property type="project" value="UniProtKB-KW"/>
</dbReference>
<keyword evidence="1 5" id="KW-0479">Metal-binding</keyword>
<evidence type="ECO:0000313" key="8">
    <source>
        <dbReference type="Proteomes" id="UP000092600"/>
    </source>
</evidence>
<evidence type="ECO:0000256" key="2">
    <source>
        <dbReference type="ARBA" id="ARBA00022737"/>
    </source>
</evidence>
<feature type="domain" description="C3H1-type" evidence="6">
    <location>
        <begin position="15"/>
        <end position="41"/>
    </location>
</feature>
<dbReference type="PROSITE" id="PS50103">
    <property type="entry name" value="ZF_C3H1"/>
    <property type="match status" value="2"/>
</dbReference>
<name>A0A199UUM0_ANACO</name>
<evidence type="ECO:0000313" key="7">
    <source>
        <dbReference type="EMBL" id="OAY68340.1"/>
    </source>
</evidence>
<accession>A0A199UUM0</accession>
<dbReference type="InterPro" id="IPR000571">
    <property type="entry name" value="Znf_CCCH"/>
</dbReference>
<dbReference type="FunFam" id="4.10.1000.10:FF:000022">
    <property type="entry name" value="Zinc finger CCCH domain-containing protein 7"/>
    <property type="match status" value="1"/>
</dbReference>
<dbReference type="GO" id="GO:0005634">
    <property type="term" value="C:nucleus"/>
    <property type="evidence" value="ECO:0007669"/>
    <property type="project" value="TreeGrafter"/>
</dbReference>
<dbReference type="Gene3D" id="4.10.1000.10">
    <property type="entry name" value="Zinc finger, CCCH-type"/>
    <property type="match status" value="1"/>
</dbReference>
<evidence type="ECO:0000256" key="3">
    <source>
        <dbReference type="ARBA" id="ARBA00022771"/>
    </source>
</evidence>
<dbReference type="AlphaFoldDB" id="A0A199UUM0"/>
<comment type="caution">
    <text evidence="7">The sequence shown here is derived from an EMBL/GenBank/DDBJ whole genome shotgun (WGS) entry which is preliminary data.</text>
</comment>
<protein>
    <submittedName>
        <fullName evidence="7">Zinc finger CCCH domain-containing protein 7</fullName>
    </submittedName>
</protein>
<dbReference type="Proteomes" id="UP000092600">
    <property type="component" value="Unassembled WGS sequence"/>
</dbReference>
<evidence type="ECO:0000256" key="4">
    <source>
        <dbReference type="ARBA" id="ARBA00022833"/>
    </source>
</evidence>
<organism evidence="7 8">
    <name type="scientific">Ananas comosus</name>
    <name type="common">Pineapple</name>
    <name type="synonym">Ananas ananas</name>
    <dbReference type="NCBI Taxonomy" id="4615"/>
    <lineage>
        <taxon>Eukaryota</taxon>
        <taxon>Viridiplantae</taxon>
        <taxon>Streptophyta</taxon>
        <taxon>Embryophyta</taxon>
        <taxon>Tracheophyta</taxon>
        <taxon>Spermatophyta</taxon>
        <taxon>Magnoliopsida</taxon>
        <taxon>Liliopsida</taxon>
        <taxon>Poales</taxon>
        <taxon>Bromeliaceae</taxon>
        <taxon>Bromelioideae</taxon>
        <taxon>Ananas</taxon>
    </lineage>
</organism>
<reference evidence="7 8" key="1">
    <citation type="journal article" date="2016" name="DNA Res.">
        <title>The draft genome of MD-2 pineapple using hybrid error correction of long reads.</title>
        <authorList>
            <person name="Redwan R.M."/>
            <person name="Saidin A."/>
            <person name="Kumar S.V."/>
        </authorList>
    </citation>
    <scope>NUCLEOTIDE SEQUENCE [LARGE SCALE GENOMIC DNA]</scope>
    <source>
        <strain evidence="8">cv. MD2</strain>
        <tissue evidence="7">Leaf</tissue>
    </source>
</reference>
<evidence type="ECO:0000256" key="5">
    <source>
        <dbReference type="PROSITE-ProRule" id="PRU00723"/>
    </source>
</evidence>
<proteinExistence type="predicted"/>
<dbReference type="EMBL" id="LSRQ01004988">
    <property type="protein sequence ID" value="OAY68340.1"/>
    <property type="molecule type" value="Genomic_DNA"/>
</dbReference>
<evidence type="ECO:0000259" key="6">
    <source>
        <dbReference type="PROSITE" id="PS50103"/>
    </source>
</evidence>
<feature type="zinc finger region" description="C3H1-type" evidence="5">
    <location>
        <begin position="15"/>
        <end position="41"/>
    </location>
</feature>
<keyword evidence="3 5" id="KW-0863">Zinc-finger</keyword>
<gene>
    <name evidence="7" type="ORF">ACMD2_23648</name>
</gene>
<feature type="domain" description="C3H1-type" evidence="6">
    <location>
        <begin position="72"/>
        <end position="100"/>
    </location>
</feature>
<keyword evidence="2" id="KW-0677">Repeat</keyword>
<sequence>MCSNTNCKLTHQVLPERMPDCSYFLQGLCTNTSCPYRHVKVHSNASICDGFLRGYCADGDEVLISFCKQCRKKHSYVCPLFELNGECPQGSKCKLHHPKRRNKHKRRKTAEVQSNSTGRYFGSTITSIAEPLAISTVENDTEDVGELLFSSGQVADYIGLDVADGEGGTDCNAPRGFEPIHANSDCLDLLPMDNLDAFMKPIRIMRTPS</sequence>